<dbReference type="InterPro" id="IPR017853">
    <property type="entry name" value="GH"/>
</dbReference>
<dbReference type="RefSeq" id="WP_130493318.1">
    <property type="nucleotide sequence ID" value="NZ_SGXD01000003.1"/>
</dbReference>
<dbReference type="GO" id="GO:0005975">
    <property type="term" value="P:carbohydrate metabolic process"/>
    <property type="evidence" value="ECO:0007669"/>
    <property type="project" value="InterPro"/>
</dbReference>
<dbReference type="AlphaFoldDB" id="A0A4Q7NPX6"/>
<keyword evidence="3" id="KW-1185">Reference proteome</keyword>
<evidence type="ECO:0000259" key="1">
    <source>
        <dbReference type="SMART" id="SM00642"/>
    </source>
</evidence>
<dbReference type="InterPro" id="IPR013780">
    <property type="entry name" value="Glyco_hydro_b"/>
</dbReference>
<name>A0A4Q7NPX6_9ACTN</name>
<dbReference type="InterPro" id="IPR045857">
    <property type="entry name" value="O16G_dom_2"/>
</dbReference>
<evidence type="ECO:0000313" key="2">
    <source>
        <dbReference type="EMBL" id="RZS87152.1"/>
    </source>
</evidence>
<dbReference type="SUPFAM" id="SSF51445">
    <property type="entry name" value="(Trans)glycosidases"/>
    <property type="match status" value="1"/>
</dbReference>
<dbReference type="OrthoDB" id="9043248at2"/>
<evidence type="ECO:0000313" key="3">
    <source>
        <dbReference type="Proteomes" id="UP000293638"/>
    </source>
</evidence>
<dbReference type="PANTHER" id="PTHR10357">
    <property type="entry name" value="ALPHA-AMYLASE FAMILY MEMBER"/>
    <property type="match status" value="1"/>
</dbReference>
<dbReference type="EMBL" id="SGXD01000003">
    <property type="protein sequence ID" value="RZS87152.1"/>
    <property type="molecule type" value="Genomic_DNA"/>
</dbReference>
<organism evidence="2 3">
    <name type="scientific">Motilibacter rhizosphaerae</name>
    <dbReference type="NCBI Taxonomy" id="598652"/>
    <lineage>
        <taxon>Bacteria</taxon>
        <taxon>Bacillati</taxon>
        <taxon>Actinomycetota</taxon>
        <taxon>Actinomycetes</taxon>
        <taxon>Motilibacterales</taxon>
        <taxon>Motilibacteraceae</taxon>
        <taxon>Motilibacter</taxon>
    </lineage>
</organism>
<proteinExistence type="predicted"/>
<gene>
    <name evidence="2" type="ORF">EV189_2575</name>
</gene>
<dbReference type="SMART" id="SM00642">
    <property type="entry name" value="Aamy"/>
    <property type="match status" value="1"/>
</dbReference>
<dbReference type="InterPro" id="IPR006047">
    <property type="entry name" value="GH13_cat_dom"/>
</dbReference>
<dbReference type="CDD" id="cd11334">
    <property type="entry name" value="AmyAc_TreS"/>
    <property type="match status" value="1"/>
</dbReference>
<dbReference type="Gene3D" id="3.20.20.80">
    <property type="entry name" value="Glycosidases"/>
    <property type="match status" value="1"/>
</dbReference>
<dbReference type="InterPro" id="IPR054049">
    <property type="entry name" value="SupH-like_C"/>
</dbReference>
<dbReference type="Gene3D" id="2.60.40.1180">
    <property type="entry name" value="Golgi alpha-mannosidase II"/>
    <property type="match status" value="1"/>
</dbReference>
<dbReference type="Pfam" id="PF00128">
    <property type="entry name" value="Alpha-amylase"/>
    <property type="match status" value="2"/>
</dbReference>
<dbReference type="PANTHER" id="PTHR10357:SF219">
    <property type="entry name" value="MALTOSE ALPHA-D-GLUCOSYLTRANSFERASE"/>
    <property type="match status" value="1"/>
</dbReference>
<dbReference type="Proteomes" id="UP000293638">
    <property type="component" value="Unassembled WGS sequence"/>
</dbReference>
<dbReference type="Pfam" id="PF22157">
    <property type="entry name" value="SupH-like_C"/>
    <property type="match status" value="1"/>
</dbReference>
<dbReference type="GO" id="GO:0016740">
    <property type="term" value="F:transferase activity"/>
    <property type="evidence" value="ECO:0007669"/>
    <property type="project" value="UniProtKB-KW"/>
</dbReference>
<reference evidence="2 3" key="1">
    <citation type="submission" date="2019-02" db="EMBL/GenBank/DDBJ databases">
        <title>Genomic Encyclopedia of Type Strains, Phase IV (KMG-IV): sequencing the most valuable type-strain genomes for metagenomic binning, comparative biology and taxonomic classification.</title>
        <authorList>
            <person name="Goeker M."/>
        </authorList>
    </citation>
    <scope>NUCLEOTIDE SEQUENCE [LARGE SCALE GENOMIC DNA]</scope>
    <source>
        <strain evidence="2 3">DSM 45622</strain>
    </source>
</reference>
<keyword evidence="2" id="KW-0808">Transferase</keyword>
<sequence length="548" mass="61101">MADRWYRNAVVYSLDVHTFQDSDDDGVGDLVGLTERLDYLARLGATALWLNPVHPSPGRDGGYDITDHYEVDPAIGTLGDFAELLNQADSRGMRVVLDLVVNHTSSEHPWFRSASTDPDSPYRDFYVWSDTEPPARHEGMVFPGVQTETWTYAEGVGRWYHHRFYDFEPDLNIENPVVRREILKIAAFWVRLGVAGFRIDAAPFVVELTRPDRADGEHDHDFYTELRQHLSWRRGDVLLLAEANVPEEEQLRYFSSGGSEADRIQMLFSFDLDAAAMVSLARQDATAVEDALRAVPQLPRHGQWATFLRNHDEVDLSTLPEDARRDVFAAFGPDPDMQVYGRGIRRRLAPMLGGDRRRLEMAYSLQFALPGTPVLRYGDEIGMGEDLALPQREAIRTPMQWSGGPGAGFSRSEHLVKPLVSDEEFAPDRVNVADQRRDPASLLQWFERMLHTLRECAEIGTGRHEVVELGDGAPRSVLAHRARGASGDIVFLHNLADEPAAVDLSALGETAVEVLGADGAGQGSTVELAEVALGGYGYRWLRLSGLLG</sequence>
<protein>
    <submittedName>
        <fullName evidence="2">Maltose alpha-D-glucosyltransferase/alpha-amylase</fullName>
    </submittedName>
</protein>
<feature type="domain" description="Glycosyl hydrolase family 13 catalytic" evidence="1">
    <location>
        <begin position="13"/>
        <end position="411"/>
    </location>
</feature>
<dbReference type="Gene3D" id="3.90.400.10">
    <property type="entry name" value="Oligo-1,6-glucosidase, Domain 2"/>
    <property type="match status" value="1"/>
</dbReference>
<comment type="caution">
    <text evidence="2">The sequence shown here is derived from an EMBL/GenBank/DDBJ whole genome shotgun (WGS) entry which is preliminary data.</text>
</comment>
<accession>A0A4Q7NPX6</accession>